<dbReference type="Proteomes" id="UP001331936">
    <property type="component" value="Unassembled WGS sequence"/>
</dbReference>
<protein>
    <recommendedName>
        <fullName evidence="4">WXG100 family type VII secretion target</fullName>
    </recommendedName>
</protein>
<dbReference type="RefSeq" id="WP_330153599.1">
    <property type="nucleotide sequence ID" value="NZ_JAUZMZ010000129.1"/>
</dbReference>
<dbReference type="SUPFAM" id="SSF140453">
    <property type="entry name" value="EsxAB dimer-like"/>
    <property type="match status" value="1"/>
</dbReference>
<organism evidence="2 3">
    <name type="scientific">Rhodococcus chondri</name>
    <dbReference type="NCBI Taxonomy" id="3065941"/>
    <lineage>
        <taxon>Bacteria</taxon>
        <taxon>Bacillati</taxon>
        <taxon>Actinomycetota</taxon>
        <taxon>Actinomycetes</taxon>
        <taxon>Mycobacteriales</taxon>
        <taxon>Nocardiaceae</taxon>
        <taxon>Rhodococcus</taxon>
    </lineage>
</organism>
<name>A0ABU7JWI4_9NOCA</name>
<keyword evidence="3" id="KW-1185">Reference proteome</keyword>
<dbReference type="InterPro" id="IPR036689">
    <property type="entry name" value="ESAT-6-like_sf"/>
</dbReference>
<evidence type="ECO:0000313" key="2">
    <source>
        <dbReference type="EMBL" id="MEE2034225.1"/>
    </source>
</evidence>
<sequence>MNAPAGHLGRLLDSGAVGLRFFSGYLPHAHRLGVAGEVTAERLYERYDEQRDLDVSVLEADAAVLARLARDMEAHVEEQAGCVAGLTSAWSGDAGSAAHDVLGRAVGRGAELAGAVRSLAGTLAGTADGLVAVVTEKSGAAAQFADATIGGRTAADVEAIVAGAAGESGRPTAQQLAQWDAGGAAVADPDAVARWCERWLAEVFVPAIETAIEAFIRMCDDADRAVEELFDELAGSFDSLDPPVPDAIVPGNSIGGAERPEAGDLLDPGTELVAAATGFAVALGGFAEAVLDLATTAVRGATAIVEAGTAAAEAGTEGASGIDAEGEIPSAEAAAPVRPPEPGPAAGVPDNLPGTSRSADSHPDPD</sequence>
<accession>A0ABU7JWI4</accession>
<gene>
    <name evidence="2" type="ORF">Q8814_19260</name>
</gene>
<evidence type="ECO:0000313" key="3">
    <source>
        <dbReference type="Proteomes" id="UP001331936"/>
    </source>
</evidence>
<feature type="region of interest" description="Disordered" evidence="1">
    <location>
        <begin position="312"/>
        <end position="366"/>
    </location>
</feature>
<reference evidence="2 3" key="1">
    <citation type="submission" date="2023-08" db="EMBL/GenBank/DDBJ databases">
        <authorList>
            <person name="Girao M."/>
            <person name="Carvalho M.F."/>
        </authorList>
    </citation>
    <scope>NUCLEOTIDE SEQUENCE [LARGE SCALE GENOMIC DNA]</scope>
    <source>
        <strain evidence="2 3">CC-R104</strain>
    </source>
</reference>
<evidence type="ECO:0000256" key="1">
    <source>
        <dbReference type="SAM" id="MobiDB-lite"/>
    </source>
</evidence>
<proteinExistence type="predicted"/>
<feature type="non-terminal residue" evidence="2">
    <location>
        <position position="366"/>
    </location>
</feature>
<evidence type="ECO:0008006" key="4">
    <source>
        <dbReference type="Google" id="ProtNLM"/>
    </source>
</evidence>
<comment type="caution">
    <text evidence="2">The sequence shown here is derived from an EMBL/GenBank/DDBJ whole genome shotgun (WGS) entry which is preliminary data.</text>
</comment>
<dbReference type="EMBL" id="JAUZMZ010000129">
    <property type="protein sequence ID" value="MEE2034225.1"/>
    <property type="molecule type" value="Genomic_DNA"/>
</dbReference>